<reference evidence="2 3" key="1">
    <citation type="submission" date="2023-03" db="EMBL/GenBank/DDBJ databases">
        <title>WGS of Gossypium arboreum.</title>
        <authorList>
            <person name="Yu D."/>
        </authorList>
    </citation>
    <scope>NUCLEOTIDE SEQUENCE [LARGE SCALE GENOMIC DNA]</scope>
    <source>
        <tissue evidence="2">Leaf</tissue>
    </source>
</reference>
<comment type="caution">
    <text evidence="2">The sequence shown here is derived from an EMBL/GenBank/DDBJ whole genome shotgun (WGS) entry which is preliminary data.</text>
</comment>
<sequence>MMATSSDSDSSGSYEDSEVANLCPMAIEEPKASNSKKNSWYLGSGCFGHICDKSHFIELKPNNEGEVTFGDNFKGLIEGIGFIGINSSTFIKNVLYVNGLKHNLLNISQLCDNRFKVILEFNGCKVVDIVNNRILL</sequence>
<gene>
    <name evidence="2" type="ORF">PVK06_020164</name>
</gene>
<dbReference type="Pfam" id="PF22936">
    <property type="entry name" value="Pol_BBD"/>
    <property type="match status" value="1"/>
</dbReference>
<accession>A0ABR0PM48</accession>
<keyword evidence="3" id="KW-1185">Reference proteome</keyword>
<feature type="domain" description="Retrovirus-related Pol polyprotein from transposon TNT 1-94-like beta-barrel" evidence="1">
    <location>
        <begin position="40"/>
        <end position="114"/>
    </location>
</feature>
<evidence type="ECO:0000313" key="3">
    <source>
        <dbReference type="Proteomes" id="UP001358586"/>
    </source>
</evidence>
<dbReference type="EMBL" id="JARKNE010000006">
    <property type="protein sequence ID" value="KAK5825341.1"/>
    <property type="molecule type" value="Genomic_DNA"/>
</dbReference>
<organism evidence="2 3">
    <name type="scientific">Gossypium arboreum</name>
    <name type="common">Tree cotton</name>
    <name type="synonym">Gossypium nanking</name>
    <dbReference type="NCBI Taxonomy" id="29729"/>
    <lineage>
        <taxon>Eukaryota</taxon>
        <taxon>Viridiplantae</taxon>
        <taxon>Streptophyta</taxon>
        <taxon>Embryophyta</taxon>
        <taxon>Tracheophyta</taxon>
        <taxon>Spermatophyta</taxon>
        <taxon>Magnoliopsida</taxon>
        <taxon>eudicotyledons</taxon>
        <taxon>Gunneridae</taxon>
        <taxon>Pentapetalae</taxon>
        <taxon>rosids</taxon>
        <taxon>malvids</taxon>
        <taxon>Malvales</taxon>
        <taxon>Malvaceae</taxon>
        <taxon>Malvoideae</taxon>
        <taxon>Gossypium</taxon>
    </lineage>
</organism>
<evidence type="ECO:0000259" key="1">
    <source>
        <dbReference type="Pfam" id="PF22936"/>
    </source>
</evidence>
<dbReference type="InterPro" id="IPR054722">
    <property type="entry name" value="PolX-like_BBD"/>
</dbReference>
<protein>
    <recommendedName>
        <fullName evidence="1">Retrovirus-related Pol polyprotein from transposon TNT 1-94-like beta-barrel domain-containing protein</fullName>
    </recommendedName>
</protein>
<name>A0ABR0PM48_GOSAR</name>
<evidence type="ECO:0000313" key="2">
    <source>
        <dbReference type="EMBL" id="KAK5825341.1"/>
    </source>
</evidence>
<proteinExistence type="predicted"/>
<dbReference type="Proteomes" id="UP001358586">
    <property type="component" value="Chromosome 6"/>
</dbReference>